<evidence type="ECO:0000256" key="5">
    <source>
        <dbReference type="SAM" id="MobiDB-lite"/>
    </source>
</evidence>
<dbReference type="VEuPathDB" id="GiardiaDB:GMRT_14034"/>
<dbReference type="InterPro" id="IPR026673">
    <property type="entry name" value="SPEC3/Stum"/>
</dbReference>
<evidence type="ECO:0000256" key="2">
    <source>
        <dbReference type="ARBA" id="ARBA00022692"/>
    </source>
</evidence>
<gene>
    <name evidence="7" type="ORF">GMRT_14034</name>
</gene>
<evidence type="ECO:0000256" key="3">
    <source>
        <dbReference type="ARBA" id="ARBA00022989"/>
    </source>
</evidence>
<dbReference type="EMBL" id="VDLU01000004">
    <property type="protein sequence ID" value="TNJ27207.1"/>
    <property type="molecule type" value="Genomic_DNA"/>
</dbReference>
<feature type="region of interest" description="Disordered" evidence="5">
    <location>
        <begin position="97"/>
        <end position="119"/>
    </location>
</feature>
<dbReference type="Proteomes" id="UP000315496">
    <property type="component" value="Chromosome 4"/>
</dbReference>
<proteinExistence type="predicted"/>
<evidence type="ECO:0000256" key="1">
    <source>
        <dbReference type="ARBA" id="ARBA00004141"/>
    </source>
</evidence>
<keyword evidence="2 6" id="KW-0812">Transmembrane</keyword>
<evidence type="ECO:0000256" key="6">
    <source>
        <dbReference type="SAM" id="Phobius"/>
    </source>
</evidence>
<accession>A0A4Z1T2E6</accession>
<reference evidence="7 8" key="1">
    <citation type="submission" date="2019-05" db="EMBL/GenBank/DDBJ databases">
        <title>The compact genome of Giardia muris reveals important steps in the evolution of intestinal protozoan parasites.</title>
        <authorList>
            <person name="Xu F."/>
            <person name="Jimenez-Gonzalez A."/>
            <person name="Einarsson E."/>
            <person name="Astvaldsson A."/>
            <person name="Peirasmaki D."/>
            <person name="Eckmann L."/>
            <person name="Andersson J.O."/>
            <person name="Svard S.G."/>
            <person name="Jerlstrom-Hultqvist J."/>
        </authorList>
    </citation>
    <scope>NUCLEOTIDE SEQUENCE [LARGE SCALE GENOMIC DNA]</scope>
    <source>
        <strain evidence="7 8">Roberts-Thomson</strain>
    </source>
</reference>
<feature type="transmembrane region" description="Helical" evidence="6">
    <location>
        <begin position="57"/>
        <end position="76"/>
    </location>
</feature>
<keyword evidence="3 6" id="KW-1133">Transmembrane helix</keyword>
<keyword evidence="4 6" id="KW-0472">Membrane</keyword>
<sequence length="119" mass="13543">MEALEPQPFWPYVLSMQTPILPPCLAVTCLFLNFFLSGCGTLVAALTSAAHGQRRNLLICAALQFFFLWLILPWWWAVSWGIVLVINTRHYVRPERHRRGAQPQPAAHQEQMVGAHHAL</sequence>
<keyword evidence="8" id="KW-1185">Reference proteome</keyword>
<comment type="subcellular location">
    <subcellularLocation>
        <location evidence="1">Membrane</location>
        <topology evidence="1">Multi-pass membrane protein</topology>
    </subcellularLocation>
</comment>
<dbReference type="OrthoDB" id="10257160at2759"/>
<evidence type="ECO:0000313" key="8">
    <source>
        <dbReference type="Proteomes" id="UP000315496"/>
    </source>
</evidence>
<comment type="caution">
    <text evidence="7">The sequence shown here is derived from an EMBL/GenBank/DDBJ whole genome shotgun (WGS) entry which is preliminary data.</text>
</comment>
<name>A0A4Z1T2E6_GIAMU</name>
<dbReference type="PANTHER" id="PTHR21676">
    <property type="entry name" value="PROTEIN STUM"/>
    <property type="match status" value="1"/>
</dbReference>
<evidence type="ECO:0000256" key="4">
    <source>
        <dbReference type="ARBA" id="ARBA00023136"/>
    </source>
</evidence>
<dbReference type="PANTHER" id="PTHR21676:SF6">
    <property type="entry name" value="PROTEIN STUM"/>
    <property type="match status" value="1"/>
</dbReference>
<organism evidence="7 8">
    <name type="scientific">Giardia muris</name>
    <dbReference type="NCBI Taxonomy" id="5742"/>
    <lineage>
        <taxon>Eukaryota</taxon>
        <taxon>Metamonada</taxon>
        <taxon>Diplomonadida</taxon>
        <taxon>Hexamitidae</taxon>
        <taxon>Giardiinae</taxon>
        <taxon>Giardia</taxon>
    </lineage>
</organism>
<feature type="transmembrane region" description="Helical" evidence="6">
    <location>
        <begin position="20"/>
        <end position="45"/>
    </location>
</feature>
<evidence type="ECO:0000313" key="7">
    <source>
        <dbReference type="EMBL" id="TNJ27207.1"/>
    </source>
</evidence>
<dbReference type="GO" id="GO:0016020">
    <property type="term" value="C:membrane"/>
    <property type="evidence" value="ECO:0007669"/>
    <property type="project" value="UniProtKB-SubCell"/>
</dbReference>
<dbReference type="AlphaFoldDB" id="A0A4Z1T2E6"/>
<protein>
    <submittedName>
        <fullName evidence="7">Spec3 membrane protein</fullName>
    </submittedName>
</protein>